<comment type="caution">
    <text evidence="1">The sequence shown here is derived from an EMBL/GenBank/DDBJ whole genome shotgun (WGS) entry which is preliminary data.</text>
</comment>
<evidence type="ECO:0008006" key="3">
    <source>
        <dbReference type="Google" id="ProtNLM"/>
    </source>
</evidence>
<dbReference type="SUPFAM" id="SSF117281">
    <property type="entry name" value="Kelch motif"/>
    <property type="match status" value="1"/>
</dbReference>
<reference evidence="1 2" key="1">
    <citation type="journal article" date="2013" name="Curr. Biol.">
        <title>The Genome of the Foraminiferan Reticulomyxa filosa.</title>
        <authorList>
            <person name="Glockner G."/>
            <person name="Hulsmann N."/>
            <person name="Schleicher M."/>
            <person name="Noegel A.A."/>
            <person name="Eichinger L."/>
            <person name="Gallinger C."/>
            <person name="Pawlowski J."/>
            <person name="Sierra R."/>
            <person name="Euteneuer U."/>
            <person name="Pillet L."/>
            <person name="Moustafa A."/>
            <person name="Platzer M."/>
            <person name="Groth M."/>
            <person name="Szafranski K."/>
            <person name="Schliwa M."/>
        </authorList>
    </citation>
    <scope>NUCLEOTIDE SEQUENCE [LARGE SCALE GENOMIC DNA]</scope>
</reference>
<protein>
    <recommendedName>
        <fullName evidence="3">Kelch motif family protein</fullName>
    </recommendedName>
</protein>
<proteinExistence type="predicted"/>
<accession>X6MA09</accession>
<keyword evidence="2" id="KW-1185">Reference proteome</keyword>
<dbReference type="EMBL" id="ASPP01023874">
    <property type="protein sequence ID" value="ETO09840.1"/>
    <property type="molecule type" value="Genomic_DNA"/>
</dbReference>
<gene>
    <name evidence="1" type="ORF">RFI_27537</name>
</gene>
<feature type="non-terminal residue" evidence="1">
    <location>
        <position position="367"/>
    </location>
</feature>
<dbReference type="InterPro" id="IPR015915">
    <property type="entry name" value="Kelch-typ_b-propeller"/>
</dbReference>
<dbReference type="Gene3D" id="2.120.10.80">
    <property type="entry name" value="Kelch-type beta propeller"/>
    <property type="match status" value="1"/>
</dbReference>
<name>X6MA09_RETFI</name>
<dbReference type="AlphaFoldDB" id="X6MA09"/>
<evidence type="ECO:0000313" key="2">
    <source>
        <dbReference type="Proteomes" id="UP000023152"/>
    </source>
</evidence>
<dbReference type="InterPro" id="IPR011043">
    <property type="entry name" value="Gal_Oxase/kelch_b-propeller"/>
</dbReference>
<dbReference type="SUPFAM" id="SSF50965">
    <property type="entry name" value="Galactose oxidase, central domain"/>
    <property type="match status" value="1"/>
</dbReference>
<dbReference type="Proteomes" id="UP000023152">
    <property type="component" value="Unassembled WGS sequence"/>
</dbReference>
<evidence type="ECO:0000313" key="1">
    <source>
        <dbReference type="EMBL" id="ETO09840.1"/>
    </source>
</evidence>
<organism evidence="1 2">
    <name type="scientific">Reticulomyxa filosa</name>
    <dbReference type="NCBI Taxonomy" id="46433"/>
    <lineage>
        <taxon>Eukaryota</taxon>
        <taxon>Sar</taxon>
        <taxon>Rhizaria</taxon>
        <taxon>Retaria</taxon>
        <taxon>Foraminifera</taxon>
        <taxon>Monothalamids</taxon>
        <taxon>Reticulomyxidae</taxon>
        <taxon>Reticulomyxa</taxon>
    </lineage>
</organism>
<sequence>MDEFLSKQGMCGLQKRNPHFGGAHTRNCYSYHTLKNEYKYICSYPNNIELVGHALVKFVNDDYPNTMTLLSFGGQYQNEKKHTLIMNYSSIWDGQDIYEEKLSLYQWIPLTDKYNRPVCIGKDENDYNGVRAIIGGSKDHLLFITYPPKNIDVINLKTYQYIARNTLPIGEWIWYHCFVSKTDSGSERAQKNKKNEMLLFCKNIGLEIEYNEHNNKFRFRNIRICSTLRPFNQYAYLRANDIILFFGGHGGTDIGYSKAMHKYSIKENKWMELQQHLPISLGRCVGILNEDNTYVHILGGGNDEHDAISQHIKIHVHEFMKEETEREKQWIVSESRIQDGEREMEDIKRIKKNLKGMGQGFQIRKLK</sequence>